<organism evidence="5 6">
    <name type="scientific">Micromonospora radicis</name>
    <dbReference type="NCBI Taxonomy" id="1894971"/>
    <lineage>
        <taxon>Bacteria</taxon>
        <taxon>Bacillati</taxon>
        <taxon>Actinomycetota</taxon>
        <taxon>Actinomycetes</taxon>
        <taxon>Micromonosporales</taxon>
        <taxon>Micromonosporaceae</taxon>
        <taxon>Micromonospora</taxon>
    </lineage>
</organism>
<keyword evidence="3 5" id="KW-0067">ATP-binding</keyword>
<protein>
    <submittedName>
        <fullName evidence="5">ABC transporter ATP-binding protein</fullName>
    </submittedName>
</protein>
<dbReference type="GO" id="GO:0140359">
    <property type="term" value="F:ABC-type transporter activity"/>
    <property type="evidence" value="ECO:0007669"/>
    <property type="project" value="UniProtKB-ARBA"/>
</dbReference>
<dbReference type="Pfam" id="PF00005">
    <property type="entry name" value="ABC_tran"/>
    <property type="match status" value="1"/>
</dbReference>
<dbReference type="InterPro" id="IPR008995">
    <property type="entry name" value="Mo/tungstate-bd_C_term_dom"/>
</dbReference>
<keyword evidence="2" id="KW-0547">Nucleotide-binding</keyword>
<dbReference type="InterPro" id="IPR013611">
    <property type="entry name" value="Transp-assoc_OB_typ2"/>
</dbReference>
<dbReference type="OrthoDB" id="9802264at2"/>
<dbReference type="InterPro" id="IPR003593">
    <property type="entry name" value="AAA+_ATPase"/>
</dbReference>
<name>A0A418MX68_9ACTN</name>
<evidence type="ECO:0000256" key="2">
    <source>
        <dbReference type="ARBA" id="ARBA00022741"/>
    </source>
</evidence>
<evidence type="ECO:0000256" key="3">
    <source>
        <dbReference type="ARBA" id="ARBA00022840"/>
    </source>
</evidence>
<dbReference type="GO" id="GO:0005524">
    <property type="term" value="F:ATP binding"/>
    <property type="evidence" value="ECO:0007669"/>
    <property type="project" value="UniProtKB-KW"/>
</dbReference>
<dbReference type="RefSeq" id="WP_119574156.1">
    <property type="nucleotide sequence ID" value="NZ_QXEC01000006.1"/>
</dbReference>
<dbReference type="PROSITE" id="PS50893">
    <property type="entry name" value="ABC_TRANSPORTER_2"/>
    <property type="match status" value="1"/>
</dbReference>
<dbReference type="InterPro" id="IPR017871">
    <property type="entry name" value="ABC_transporter-like_CS"/>
</dbReference>
<evidence type="ECO:0000259" key="4">
    <source>
        <dbReference type="PROSITE" id="PS50893"/>
    </source>
</evidence>
<keyword evidence="1" id="KW-0813">Transport</keyword>
<dbReference type="InterPro" id="IPR003439">
    <property type="entry name" value="ABC_transporter-like_ATP-bd"/>
</dbReference>
<feature type="domain" description="ABC transporter" evidence="4">
    <location>
        <begin position="4"/>
        <end position="234"/>
    </location>
</feature>
<dbReference type="SUPFAM" id="SSF52540">
    <property type="entry name" value="P-loop containing nucleoside triphosphate hydrolases"/>
    <property type="match status" value="1"/>
</dbReference>
<comment type="caution">
    <text evidence="5">The sequence shown here is derived from an EMBL/GenBank/DDBJ whole genome shotgun (WGS) entry which is preliminary data.</text>
</comment>
<dbReference type="Proteomes" id="UP000283832">
    <property type="component" value="Unassembled WGS sequence"/>
</dbReference>
<dbReference type="PROSITE" id="PS00211">
    <property type="entry name" value="ABC_TRANSPORTER_1"/>
    <property type="match status" value="1"/>
</dbReference>
<sequence length="373" mass="40034">MAGVNLRDVTKKYGRTEAVKGISFDIADGEMLVILGPSGCGKTSTLRMIAGLETVSSGTISFDGRPVTTVPPARRNVAMAFENYGLYEHWTVFDNIAYPLRLRGLADGGIRRKVTAVAEQLQITDVLRARPAGLSGGMRQRIGLARALVRDPSVFLLDEPMSHVDADLRNDLRAEIKRIHLEVGSTMIVVTHDQLDALTMADRILVMDDGRIEQLDTPTVVYDTPATTFVAGFIGEPPMNLVSAERSDGGDTLTLDGGGRFGPPPTLLDAVPTGANVTVGFRPHRVRLEPAAVAAASGDLRLDATVYMVEPLGDRTLVTVRCGDTRMKVDLPGSPGFTVDQPVRLTVDQADVHVFDPAGRRIDPASARRAAAA</sequence>
<dbReference type="InterPro" id="IPR027417">
    <property type="entry name" value="P-loop_NTPase"/>
</dbReference>
<dbReference type="GO" id="GO:0016887">
    <property type="term" value="F:ATP hydrolysis activity"/>
    <property type="evidence" value="ECO:0007669"/>
    <property type="project" value="InterPro"/>
</dbReference>
<dbReference type="PANTHER" id="PTHR43875">
    <property type="entry name" value="MALTODEXTRIN IMPORT ATP-BINDING PROTEIN MSMX"/>
    <property type="match status" value="1"/>
</dbReference>
<dbReference type="PANTHER" id="PTHR43875:SF1">
    <property type="entry name" value="OSMOPROTECTIVE COMPOUNDS UPTAKE ATP-BINDING PROTEIN GGTA"/>
    <property type="match status" value="1"/>
</dbReference>
<evidence type="ECO:0000313" key="6">
    <source>
        <dbReference type="Proteomes" id="UP000283832"/>
    </source>
</evidence>
<dbReference type="Gene3D" id="2.40.50.140">
    <property type="entry name" value="Nucleic acid-binding proteins"/>
    <property type="match status" value="1"/>
</dbReference>
<dbReference type="GO" id="GO:0055052">
    <property type="term" value="C:ATP-binding cassette (ABC) transporter complex, substrate-binding subunit-containing"/>
    <property type="evidence" value="ECO:0007669"/>
    <property type="project" value="TreeGrafter"/>
</dbReference>
<proteinExistence type="predicted"/>
<evidence type="ECO:0000313" key="5">
    <source>
        <dbReference type="EMBL" id="RIV39344.1"/>
    </source>
</evidence>
<dbReference type="SUPFAM" id="SSF50331">
    <property type="entry name" value="MOP-like"/>
    <property type="match status" value="1"/>
</dbReference>
<dbReference type="AlphaFoldDB" id="A0A418MX68"/>
<accession>A0A418MX68</accession>
<gene>
    <name evidence="5" type="ORF">D2L64_08380</name>
</gene>
<dbReference type="SMART" id="SM00382">
    <property type="entry name" value="AAA"/>
    <property type="match status" value="1"/>
</dbReference>
<evidence type="ECO:0000256" key="1">
    <source>
        <dbReference type="ARBA" id="ARBA00022448"/>
    </source>
</evidence>
<dbReference type="Pfam" id="PF08402">
    <property type="entry name" value="TOBE_2"/>
    <property type="match status" value="1"/>
</dbReference>
<dbReference type="Gene3D" id="3.40.50.300">
    <property type="entry name" value="P-loop containing nucleotide triphosphate hydrolases"/>
    <property type="match status" value="1"/>
</dbReference>
<reference evidence="5 6" key="1">
    <citation type="submission" date="2018-08" db="EMBL/GenBank/DDBJ databases">
        <title>Jishengella sp. nov., isolated from a root of Azadirachta indica A. Juss. var. siamensis Valenton.</title>
        <authorList>
            <person name="Kuncharoen N."/>
            <person name="Tanasupawat S."/>
            <person name="Kudo T."/>
            <person name="Ohkuma M."/>
        </authorList>
    </citation>
    <scope>NUCLEOTIDE SEQUENCE [LARGE SCALE GENOMIC DNA]</scope>
    <source>
        <strain evidence="5 6">AZ1-13</strain>
    </source>
</reference>
<keyword evidence="6" id="KW-1185">Reference proteome</keyword>
<dbReference type="EMBL" id="QXEC01000006">
    <property type="protein sequence ID" value="RIV39344.1"/>
    <property type="molecule type" value="Genomic_DNA"/>
</dbReference>
<dbReference type="Gene3D" id="2.40.50.100">
    <property type="match status" value="1"/>
</dbReference>
<dbReference type="FunFam" id="3.40.50.300:FF:000042">
    <property type="entry name" value="Maltose/maltodextrin ABC transporter, ATP-binding protein"/>
    <property type="match status" value="1"/>
</dbReference>
<dbReference type="InterPro" id="IPR047641">
    <property type="entry name" value="ABC_transpr_MalK/UgpC-like"/>
</dbReference>
<dbReference type="InterPro" id="IPR012340">
    <property type="entry name" value="NA-bd_OB-fold"/>
</dbReference>